<organism evidence="3 4">
    <name type="scientific">Methylobacterium soli</name>
    <dbReference type="NCBI Taxonomy" id="553447"/>
    <lineage>
        <taxon>Bacteria</taxon>
        <taxon>Pseudomonadati</taxon>
        <taxon>Pseudomonadota</taxon>
        <taxon>Alphaproteobacteria</taxon>
        <taxon>Hyphomicrobiales</taxon>
        <taxon>Methylobacteriaceae</taxon>
        <taxon>Methylobacterium</taxon>
    </lineage>
</organism>
<proteinExistence type="predicted"/>
<gene>
    <name evidence="3" type="ORF">F6X53_11235</name>
</gene>
<feature type="region of interest" description="Disordered" evidence="1">
    <location>
        <begin position="82"/>
        <end position="107"/>
    </location>
</feature>
<sequence length="138" mass="13862">MPARTLVPHHPVPESPLPGPGRAPPRVAMPGRTGPGAPLLGILLLAGSCLSVGACLLVGSCLLAGSCGARAQDAVQGMALTRPPVPAASPQADAPPAPARPLPLRAEASVPAGRLPGQATGRMRERIVRDICIGCDAR</sequence>
<keyword evidence="2" id="KW-0812">Transmembrane</keyword>
<keyword evidence="2" id="KW-0472">Membrane</keyword>
<keyword evidence="2" id="KW-1133">Transmembrane helix</keyword>
<name>A0A6L3SZ33_9HYPH</name>
<accession>A0A6L3SZ33</accession>
<evidence type="ECO:0000313" key="4">
    <source>
        <dbReference type="Proteomes" id="UP000474159"/>
    </source>
</evidence>
<dbReference type="AlphaFoldDB" id="A0A6L3SZ33"/>
<feature type="compositionally biased region" description="Pro residues" evidence="1">
    <location>
        <begin position="83"/>
        <end position="101"/>
    </location>
</feature>
<evidence type="ECO:0000256" key="1">
    <source>
        <dbReference type="SAM" id="MobiDB-lite"/>
    </source>
</evidence>
<feature type="compositionally biased region" description="Pro residues" evidence="1">
    <location>
        <begin position="13"/>
        <end position="23"/>
    </location>
</feature>
<keyword evidence="4" id="KW-1185">Reference proteome</keyword>
<dbReference type="EMBL" id="VZZK01000009">
    <property type="protein sequence ID" value="KAB1079371.1"/>
    <property type="molecule type" value="Genomic_DNA"/>
</dbReference>
<reference evidence="3 4" key="1">
    <citation type="submission" date="2019-09" db="EMBL/GenBank/DDBJ databases">
        <title>YIM 48816 draft genome.</title>
        <authorList>
            <person name="Jiang L."/>
        </authorList>
    </citation>
    <scope>NUCLEOTIDE SEQUENCE [LARGE SCALE GENOMIC DNA]</scope>
    <source>
        <strain evidence="3 4">YIM 48816</strain>
    </source>
</reference>
<comment type="caution">
    <text evidence="3">The sequence shown here is derived from an EMBL/GenBank/DDBJ whole genome shotgun (WGS) entry which is preliminary data.</text>
</comment>
<dbReference type="Proteomes" id="UP000474159">
    <property type="component" value="Unassembled WGS sequence"/>
</dbReference>
<feature type="region of interest" description="Disordered" evidence="1">
    <location>
        <begin position="1"/>
        <end position="28"/>
    </location>
</feature>
<evidence type="ECO:0000256" key="2">
    <source>
        <dbReference type="SAM" id="Phobius"/>
    </source>
</evidence>
<protein>
    <submittedName>
        <fullName evidence="3">Uncharacterized protein</fullName>
    </submittedName>
</protein>
<dbReference type="RefSeq" id="WP_151000106.1">
    <property type="nucleotide sequence ID" value="NZ_VZZK01000009.1"/>
</dbReference>
<feature type="transmembrane region" description="Helical" evidence="2">
    <location>
        <begin position="39"/>
        <end position="64"/>
    </location>
</feature>
<evidence type="ECO:0000313" key="3">
    <source>
        <dbReference type="EMBL" id="KAB1079371.1"/>
    </source>
</evidence>